<proteinExistence type="predicted"/>
<keyword evidence="1" id="KW-0732">Signal</keyword>
<organism evidence="2 3">
    <name type="scientific">Tritonibacter multivorans</name>
    <dbReference type="NCBI Taxonomy" id="928856"/>
    <lineage>
        <taxon>Bacteria</taxon>
        <taxon>Pseudomonadati</taxon>
        <taxon>Pseudomonadota</taxon>
        <taxon>Alphaproteobacteria</taxon>
        <taxon>Rhodobacterales</taxon>
        <taxon>Paracoccaceae</taxon>
        <taxon>Tritonibacter</taxon>
    </lineage>
</organism>
<name>A0A0P1G8V3_9RHOB</name>
<sequence>MKPVFKQLTSVLAAMAVFGGAHFAQPAMASSGAGGQVLTFGIVPQQSASRLAKMWGPFLAELSAQTGVTFRFRTTKDIPTFEACLASGAFDVAYMNPMHYTIFSSEASYTAIAHQSDKRLKGVLVARADASFEDLEGLQGGTVAFPSPGAFGASILNRALLAENGVEFDPAYVKSHDSVYRAVAAGLMVAGGGVTRTFNAVDPEIRAQLQIIQETPGYTPHAIAVHGAVDAQLRDGIQGALMTIAEAQPTLVTGIGMKGFVAAGDSAWDDVRSLEMSRDETGISRKGDAVCPSD</sequence>
<evidence type="ECO:0000256" key="1">
    <source>
        <dbReference type="SAM" id="SignalP"/>
    </source>
</evidence>
<feature type="signal peptide" evidence="1">
    <location>
        <begin position="1"/>
        <end position="29"/>
    </location>
</feature>
<evidence type="ECO:0000313" key="2">
    <source>
        <dbReference type="EMBL" id="CUH78035.1"/>
    </source>
</evidence>
<evidence type="ECO:0000313" key="3">
    <source>
        <dbReference type="Proteomes" id="UP000052022"/>
    </source>
</evidence>
<reference evidence="2 3" key="1">
    <citation type="submission" date="2015-09" db="EMBL/GenBank/DDBJ databases">
        <authorList>
            <consortium name="Swine Surveillance"/>
        </authorList>
    </citation>
    <scope>NUCLEOTIDE SEQUENCE [LARGE SCALE GENOMIC DNA]</scope>
    <source>
        <strain evidence="2 3">CECT 7557</strain>
    </source>
</reference>
<dbReference type="Proteomes" id="UP000052022">
    <property type="component" value="Unassembled WGS sequence"/>
</dbReference>
<dbReference type="Pfam" id="PF12974">
    <property type="entry name" value="Phosphonate-bd"/>
    <property type="match status" value="1"/>
</dbReference>
<dbReference type="EMBL" id="CYSD01000024">
    <property type="protein sequence ID" value="CUH78035.1"/>
    <property type="molecule type" value="Genomic_DNA"/>
</dbReference>
<dbReference type="SUPFAM" id="SSF53850">
    <property type="entry name" value="Periplasmic binding protein-like II"/>
    <property type="match status" value="1"/>
</dbReference>
<dbReference type="STRING" id="928856.SAMN04488049_10631"/>
<gene>
    <name evidence="2" type="ORF">TRM7557_01694</name>
</gene>
<dbReference type="PANTHER" id="PTHR30024">
    <property type="entry name" value="ALIPHATIC SULFONATES-BINDING PROTEIN-RELATED"/>
    <property type="match status" value="1"/>
</dbReference>
<dbReference type="AlphaFoldDB" id="A0A0P1G8V3"/>
<protein>
    <submittedName>
        <fullName evidence="2">Phosphate/phosphite/phosphonate ABC transporters, periplasmic binding protein</fullName>
    </submittedName>
</protein>
<accession>A0A0P1G8V3</accession>
<feature type="chain" id="PRO_5006063178" evidence="1">
    <location>
        <begin position="30"/>
        <end position="294"/>
    </location>
</feature>
<dbReference type="RefSeq" id="WP_207382647.1">
    <property type="nucleotide sequence ID" value="NZ_CYSD01000024.1"/>
</dbReference>
<keyword evidence="3" id="KW-1185">Reference proteome</keyword>
<dbReference type="Gene3D" id="3.40.190.10">
    <property type="entry name" value="Periplasmic binding protein-like II"/>
    <property type="match status" value="2"/>
</dbReference>
<dbReference type="PANTHER" id="PTHR30024:SF17">
    <property type="entry name" value="SOLUTE-BINDING PROTEIN FAMILY 3_N-TERMINAL DOMAIN-CONTAINING PROTEIN"/>
    <property type="match status" value="1"/>
</dbReference>